<name>A0A1R4J5Y3_9MICO</name>
<feature type="compositionally biased region" description="Pro residues" evidence="1">
    <location>
        <begin position="22"/>
        <end position="32"/>
    </location>
</feature>
<proteinExistence type="predicted"/>
<reference evidence="3 4" key="1">
    <citation type="submission" date="2017-02" db="EMBL/GenBank/DDBJ databases">
        <authorList>
            <person name="Peterson S.W."/>
        </authorList>
    </citation>
    <scope>NUCLEOTIDE SEQUENCE [LARGE SCALE GENOMIC DNA]</scope>
    <source>
        <strain evidence="3 4">B Mb 05.01</strain>
    </source>
</reference>
<evidence type="ECO:0000313" key="3">
    <source>
        <dbReference type="EMBL" id="SJN27419.1"/>
    </source>
</evidence>
<keyword evidence="4" id="KW-1185">Reference proteome</keyword>
<dbReference type="AlphaFoldDB" id="A0A1R4J5Y3"/>
<keyword evidence="2" id="KW-0472">Membrane</keyword>
<organism evidence="3 4">
    <name type="scientific">Microbacterium esteraromaticum</name>
    <dbReference type="NCBI Taxonomy" id="57043"/>
    <lineage>
        <taxon>Bacteria</taxon>
        <taxon>Bacillati</taxon>
        <taxon>Actinomycetota</taxon>
        <taxon>Actinomycetes</taxon>
        <taxon>Micrococcales</taxon>
        <taxon>Microbacteriaceae</taxon>
        <taxon>Microbacterium</taxon>
    </lineage>
</organism>
<protein>
    <recommendedName>
        <fullName evidence="5">DUF4190 domain-containing protein</fullName>
    </recommendedName>
</protein>
<sequence length="131" mass="12631">MSHPESGPGAPSPHSAGQPTGGPAPYPGPAAYPASAPPTPGATLGIVGLVLAFLAAPIGLILSIVAFVKLRKNGGKTGIALAGIIVGALITIVIIALVVGAIITFSTLLGVCADLGPGVWQQGGVTYTCGG</sequence>
<gene>
    <name evidence="3" type="ORF">FM104_05560</name>
</gene>
<dbReference type="Proteomes" id="UP000196320">
    <property type="component" value="Unassembled WGS sequence"/>
</dbReference>
<feature type="transmembrane region" description="Helical" evidence="2">
    <location>
        <begin position="42"/>
        <end position="68"/>
    </location>
</feature>
<dbReference type="RefSeq" id="WP_087130473.1">
    <property type="nucleotide sequence ID" value="NZ_FUKO01000019.1"/>
</dbReference>
<evidence type="ECO:0000256" key="2">
    <source>
        <dbReference type="SAM" id="Phobius"/>
    </source>
</evidence>
<feature type="transmembrane region" description="Helical" evidence="2">
    <location>
        <begin position="80"/>
        <end position="105"/>
    </location>
</feature>
<keyword evidence="2" id="KW-1133">Transmembrane helix</keyword>
<feature type="region of interest" description="Disordered" evidence="1">
    <location>
        <begin position="1"/>
        <end position="32"/>
    </location>
</feature>
<evidence type="ECO:0000313" key="4">
    <source>
        <dbReference type="Proteomes" id="UP000196320"/>
    </source>
</evidence>
<evidence type="ECO:0000256" key="1">
    <source>
        <dbReference type="SAM" id="MobiDB-lite"/>
    </source>
</evidence>
<dbReference type="EMBL" id="FUKO01000019">
    <property type="protein sequence ID" value="SJN27419.1"/>
    <property type="molecule type" value="Genomic_DNA"/>
</dbReference>
<evidence type="ECO:0008006" key="5">
    <source>
        <dbReference type="Google" id="ProtNLM"/>
    </source>
</evidence>
<dbReference type="OrthoDB" id="5008022at2"/>
<accession>A0A1R4J5Y3</accession>
<keyword evidence="2" id="KW-0812">Transmembrane</keyword>